<feature type="transmembrane region" description="Helical" evidence="1">
    <location>
        <begin position="59"/>
        <end position="80"/>
    </location>
</feature>
<evidence type="ECO:0000259" key="3">
    <source>
        <dbReference type="PROSITE" id="PS50887"/>
    </source>
</evidence>
<dbReference type="PANTHER" id="PTHR44757">
    <property type="entry name" value="DIGUANYLATE CYCLASE DGCP"/>
    <property type="match status" value="1"/>
</dbReference>
<reference evidence="4 5" key="1">
    <citation type="submission" date="2020-04" db="EMBL/GenBank/DDBJ databases">
        <title>Molecular characterization of pseudomonads from Agaricus bisporus reveal novel blotch 2 pathogens in Western Europe.</title>
        <authorList>
            <person name="Taparia T."/>
            <person name="Krijger M."/>
            <person name="Haynes E."/>
            <person name="Elpinstone J.G."/>
            <person name="Noble R."/>
            <person name="Van Der Wolf J."/>
        </authorList>
    </citation>
    <scope>NUCLEOTIDE SEQUENCE [LARGE SCALE GENOMIC DNA]</scope>
    <source>
        <strain evidence="4 5">F1001</strain>
    </source>
</reference>
<dbReference type="Pfam" id="PF00990">
    <property type="entry name" value="GGDEF"/>
    <property type="match status" value="1"/>
</dbReference>
<proteinExistence type="predicted"/>
<evidence type="ECO:0000259" key="2">
    <source>
        <dbReference type="PROSITE" id="PS50883"/>
    </source>
</evidence>
<comment type="caution">
    <text evidence="4">The sequence shown here is derived from an EMBL/GenBank/DDBJ whole genome shotgun (WGS) entry which is preliminary data.</text>
</comment>
<dbReference type="InterPro" id="IPR035919">
    <property type="entry name" value="EAL_sf"/>
</dbReference>
<name>A0A7Y7WAS5_9PSED</name>
<dbReference type="PROSITE" id="PS50883">
    <property type="entry name" value="EAL"/>
    <property type="match status" value="1"/>
</dbReference>
<organism evidence="4 5">
    <name type="scientific">Pseudomonas gingeri</name>
    <dbReference type="NCBI Taxonomy" id="117681"/>
    <lineage>
        <taxon>Bacteria</taxon>
        <taxon>Pseudomonadati</taxon>
        <taxon>Pseudomonadota</taxon>
        <taxon>Gammaproteobacteria</taxon>
        <taxon>Pseudomonadales</taxon>
        <taxon>Pseudomonadaceae</taxon>
        <taxon>Pseudomonas</taxon>
    </lineage>
</organism>
<dbReference type="EMBL" id="JACAPU010000007">
    <property type="protein sequence ID" value="NWB45886.1"/>
    <property type="molecule type" value="Genomic_DNA"/>
</dbReference>
<accession>A0A7Y7WAS5</accession>
<dbReference type="Pfam" id="PF00563">
    <property type="entry name" value="EAL"/>
    <property type="match status" value="1"/>
</dbReference>
<protein>
    <submittedName>
        <fullName evidence="4">EAL domain-containing protein</fullName>
    </submittedName>
</protein>
<dbReference type="NCBIfam" id="TIGR00254">
    <property type="entry name" value="GGDEF"/>
    <property type="match status" value="1"/>
</dbReference>
<dbReference type="Gene3D" id="3.20.20.450">
    <property type="entry name" value="EAL domain"/>
    <property type="match status" value="1"/>
</dbReference>
<dbReference type="InterPro" id="IPR043128">
    <property type="entry name" value="Rev_trsase/Diguanyl_cyclase"/>
</dbReference>
<dbReference type="PROSITE" id="PS50887">
    <property type="entry name" value="GGDEF"/>
    <property type="match status" value="1"/>
</dbReference>
<dbReference type="RefSeq" id="WP_100938855.1">
    <property type="nucleotide sequence ID" value="NZ_JACAPU010000007.1"/>
</dbReference>
<feature type="transmembrane region" description="Helical" evidence="1">
    <location>
        <begin position="127"/>
        <end position="145"/>
    </location>
</feature>
<dbReference type="SMART" id="SM00052">
    <property type="entry name" value="EAL"/>
    <property type="match status" value="1"/>
</dbReference>
<feature type="transmembrane region" description="Helical" evidence="1">
    <location>
        <begin position="101"/>
        <end position="121"/>
    </location>
</feature>
<feature type="transmembrane region" description="Helical" evidence="1">
    <location>
        <begin position="34"/>
        <end position="53"/>
    </location>
</feature>
<dbReference type="CDD" id="cd01949">
    <property type="entry name" value="GGDEF"/>
    <property type="match status" value="1"/>
</dbReference>
<dbReference type="PANTHER" id="PTHR44757:SF2">
    <property type="entry name" value="BIOFILM ARCHITECTURE MAINTENANCE PROTEIN MBAA"/>
    <property type="match status" value="1"/>
</dbReference>
<evidence type="ECO:0000313" key="4">
    <source>
        <dbReference type="EMBL" id="NWB45886.1"/>
    </source>
</evidence>
<feature type="domain" description="EAL" evidence="2">
    <location>
        <begin position="392"/>
        <end position="642"/>
    </location>
</feature>
<dbReference type="InterPro" id="IPR029787">
    <property type="entry name" value="Nucleotide_cyclase"/>
</dbReference>
<keyword evidence="1" id="KW-0812">Transmembrane</keyword>
<feature type="transmembrane region" description="Helical" evidence="1">
    <location>
        <begin position="173"/>
        <end position="192"/>
    </location>
</feature>
<evidence type="ECO:0000256" key="1">
    <source>
        <dbReference type="SAM" id="Phobius"/>
    </source>
</evidence>
<gene>
    <name evidence="4" type="ORF">HX829_05225</name>
</gene>
<feature type="domain" description="GGDEF" evidence="3">
    <location>
        <begin position="250"/>
        <end position="383"/>
    </location>
</feature>
<dbReference type="InterPro" id="IPR001633">
    <property type="entry name" value="EAL_dom"/>
</dbReference>
<keyword evidence="1" id="KW-0472">Membrane</keyword>
<dbReference type="SUPFAM" id="SSF55073">
    <property type="entry name" value="Nucleotide cyclase"/>
    <property type="match status" value="1"/>
</dbReference>
<dbReference type="Gene3D" id="3.30.70.270">
    <property type="match status" value="1"/>
</dbReference>
<dbReference type="CDD" id="cd01948">
    <property type="entry name" value="EAL"/>
    <property type="match status" value="1"/>
</dbReference>
<dbReference type="SUPFAM" id="SSF141868">
    <property type="entry name" value="EAL domain-like"/>
    <property type="match status" value="1"/>
</dbReference>
<dbReference type="InterPro" id="IPR052155">
    <property type="entry name" value="Biofilm_reg_signaling"/>
</dbReference>
<sequence>MTKKLLASLRTLMSVPHDNPKLLRAQYVALSRQLPLMYLVLLLNMWALAITHLTTAPLWLTFVIPLAMTVVCVARAWMWLRSTGRLPADAQILASLRRTNQLVPFIAGAFTSWSLALYPYGDAYSQSQIAFFMGITVIVCIFCMMHLRPAALTATLVVNVAFVVFFASTHNPAFIATAVNVLLVSLAMLIILQHHYHDFTRLVNVQAQTEQLSNENLRLANQDSLTGLPNRRQFFSTLESTMYQAIAEEKRLAVGILDLDGFKPVNDLYGHSVGDKILVMVGQRLRQLVDATVHVARLGGDEFALVLEGDLSDEDLQAFGKTVCEQLHVEFLLVDVPIQIGATLGIATFPEGAASAIQLFEYADYALYQGKRHNPGSMCLFSASHREQLHRDAIIEQALRRAVLDKEFFVLFQPILDCGSRETVAFEALARWDSPELGLVSPAQFIPIAERIGLINRLTLPLLRQALGMARFWPEGMRLSFNLSVHDCGSRDNVQSIIDVITVSGFNPAHLDLEITETAVMQDIPQVQWAIGRFRQLGCGISLDDFGTGYSSLSQLHALALTKLKIDRSFVADIHVNPASYKIVKSLVALSLDMELECVVEGIETREELKALCSLGCMQVQGFLFSRPVAFADTLVWLAQAEVRRRQWEVEQVLSSA</sequence>
<dbReference type="InterPro" id="IPR000160">
    <property type="entry name" value="GGDEF_dom"/>
</dbReference>
<evidence type="ECO:0000313" key="5">
    <source>
        <dbReference type="Proteomes" id="UP000582981"/>
    </source>
</evidence>
<dbReference type="AlphaFoldDB" id="A0A7Y7WAS5"/>
<keyword evidence="1" id="KW-1133">Transmembrane helix</keyword>
<dbReference type="SMART" id="SM00267">
    <property type="entry name" value="GGDEF"/>
    <property type="match status" value="1"/>
</dbReference>
<dbReference type="Proteomes" id="UP000582981">
    <property type="component" value="Unassembled WGS sequence"/>
</dbReference>